<evidence type="ECO:0000313" key="4">
    <source>
        <dbReference type="EMBL" id="MCT8986599.1"/>
    </source>
</evidence>
<evidence type="ECO:0000259" key="3">
    <source>
        <dbReference type="Pfam" id="PF19658"/>
    </source>
</evidence>
<protein>
    <submittedName>
        <fullName evidence="4">DUF6161 domain-containing protein</fullName>
    </submittedName>
</protein>
<keyword evidence="1" id="KW-0175">Coiled coil</keyword>
<dbReference type="Pfam" id="PF19658">
    <property type="entry name" value="DUF6161"/>
    <property type="match status" value="1"/>
</dbReference>
<gene>
    <name evidence="4" type="ORF">N4T56_09025</name>
</gene>
<keyword evidence="2" id="KW-0812">Transmembrane</keyword>
<evidence type="ECO:0000313" key="5">
    <source>
        <dbReference type="Proteomes" id="UP001431192"/>
    </source>
</evidence>
<dbReference type="Proteomes" id="UP001431192">
    <property type="component" value="Unassembled WGS sequence"/>
</dbReference>
<keyword evidence="2" id="KW-1133">Transmembrane helix</keyword>
<name>A0ABT2P3U3_9GAMM</name>
<feature type="transmembrane region" description="Helical" evidence="2">
    <location>
        <begin position="314"/>
        <end position="332"/>
    </location>
</feature>
<evidence type="ECO:0000256" key="2">
    <source>
        <dbReference type="SAM" id="Phobius"/>
    </source>
</evidence>
<reference evidence="4" key="1">
    <citation type="submission" date="2022-09" db="EMBL/GenBank/DDBJ databases">
        <title>Shewanella sp. KJ10-1 sp.nov, isolated from marine algae.</title>
        <authorList>
            <person name="Butt M."/>
            <person name="Lee J.K."/>
            <person name="Kim J.M."/>
            <person name="Choi D.G."/>
        </authorList>
    </citation>
    <scope>NUCLEOTIDE SEQUENCE</scope>
    <source>
        <strain evidence="4">KJ10-1</strain>
    </source>
</reference>
<feature type="coiled-coil region" evidence="1">
    <location>
        <begin position="213"/>
        <end position="262"/>
    </location>
</feature>
<dbReference type="EMBL" id="JAODOQ010000001">
    <property type="protein sequence ID" value="MCT8986599.1"/>
    <property type="molecule type" value="Genomic_DNA"/>
</dbReference>
<proteinExistence type="predicted"/>
<accession>A0ABT2P3U3</accession>
<comment type="caution">
    <text evidence="4">The sequence shown here is derived from an EMBL/GenBank/DDBJ whole genome shotgun (WGS) entry which is preliminary data.</text>
</comment>
<keyword evidence="2" id="KW-0472">Membrane</keyword>
<feature type="domain" description="DUF6161" evidence="3">
    <location>
        <begin position="201"/>
        <end position="366"/>
    </location>
</feature>
<sequence length="369" mass="43225">MSEEREQEETKLKRITVKTETGSKWFDEPEKLLAWVQQQRDLYTFHRKVSQRYQMQQLFSTFDQSWNNLQTQITDGLKRFKHDPENYNQRAEQFSQDFAKLLNNRKLFTDEASFNTFVQRQVVKSPEFGLAAIAVEFDFNVTPIDRKMYQGLQEADAYFAGSEDRIDDETESLEQLKHRWDDEFKQQKSKLEADNSPVLFEFIQHKVNAEKLIQKWQDQTETQTADLDTHKNEFKTKFDDELAKAKTDLENLTKTYDDKLALHAAVKYWGIQQKSNRNKAIGFGIVMLVMIIAVVLTLMVFVNNHLNTTIKDVALNKLITVAVITTFGIWLIKVAANIFMSHLHLATDAQERRTMIHTYLALTRKGQEH</sequence>
<keyword evidence="5" id="KW-1185">Reference proteome</keyword>
<dbReference type="InterPro" id="IPR046159">
    <property type="entry name" value="DUF6161"/>
</dbReference>
<organism evidence="4 5">
    <name type="scientific">Shewanella phaeophyticola</name>
    <dbReference type="NCBI Taxonomy" id="2978345"/>
    <lineage>
        <taxon>Bacteria</taxon>
        <taxon>Pseudomonadati</taxon>
        <taxon>Pseudomonadota</taxon>
        <taxon>Gammaproteobacteria</taxon>
        <taxon>Alteromonadales</taxon>
        <taxon>Shewanellaceae</taxon>
        <taxon>Shewanella</taxon>
    </lineage>
</organism>
<evidence type="ECO:0000256" key="1">
    <source>
        <dbReference type="SAM" id="Coils"/>
    </source>
</evidence>
<feature type="transmembrane region" description="Helical" evidence="2">
    <location>
        <begin position="280"/>
        <end position="302"/>
    </location>
</feature>
<dbReference type="RefSeq" id="WP_261732986.1">
    <property type="nucleotide sequence ID" value="NZ_JAODOQ010000001.1"/>
</dbReference>